<dbReference type="OrthoDB" id="8964415at2"/>
<evidence type="ECO:0000256" key="1">
    <source>
        <dbReference type="SAM" id="MobiDB-lite"/>
    </source>
</evidence>
<dbReference type="EMBL" id="WNKZ01000111">
    <property type="protein sequence ID" value="MTV55878.1"/>
    <property type="molecule type" value="Genomic_DNA"/>
</dbReference>
<organism evidence="2 3">
    <name type="scientific">Pseudoduganella buxea</name>
    <dbReference type="NCBI Taxonomy" id="1949069"/>
    <lineage>
        <taxon>Bacteria</taxon>
        <taxon>Pseudomonadati</taxon>
        <taxon>Pseudomonadota</taxon>
        <taxon>Betaproteobacteria</taxon>
        <taxon>Burkholderiales</taxon>
        <taxon>Oxalobacteraceae</taxon>
        <taxon>Telluria group</taxon>
        <taxon>Pseudoduganella</taxon>
    </lineage>
</organism>
<comment type="caution">
    <text evidence="2">The sequence shown here is derived from an EMBL/GenBank/DDBJ whole genome shotgun (WGS) entry which is preliminary data.</text>
</comment>
<protein>
    <recommendedName>
        <fullName evidence="4">IS1595 family transposase</fullName>
    </recommendedName>
</protein>
<dbReference type="Pfam" id="PF13384">
    <property type="entry name" value="HTH_23"/>
    <property type="match status" value="1"/>
</dbReference>
<reference evidence="2 3" key="1">
    <citation type="submission" date="2019-11" db="EMBL/GenBank/DDBJ databases">
        <title>Type strains purchased from KCTC, JCM and DSMZ.</title>
        <authorList>
            <person name="Lu H."/>
        </authorList>
    </citation>
    <scope>NUCLEOTIDE SEQUENCE [LARGE SCALE GENOMIC DNA]</scope>
    <source>
        <strain evidence="2 3">KCTC 52429</strain>
    </source>
</reference>
<proteinExistence type="predicted"/>
<accession>A0A6I3T2S3</accession>
<sequence length="169" mass="18575">MNKHKARSQDQHAGRDGERASTLAAGGSAPQGQAGVLPERQAKALQELFGRCTTLAQCLDVIDGRGATLRNCPHCGANRLYRHGFASGLQRFRCPSCRKTCNALTGTPLAHLRRRDRWRPFLESLIESLSVRDSATLVGIHRNTSFRWRHRFLAAGRHDGEDGGNGPGH</sequence>
<feature type="compositionally biased region" description="Low complexity" evidence="1">
    <location>
        <begin position="24"/>
        <end position="35"/>
    </location>
</feature>
<evidence type="ECO:0008006" key="4">
    <source>
        <dbReference type="Google" id="ProtNLM"/>
    </source>
</evidence>
<gene>
    <name evidence="2" type="ORF">GM672_24435</name>
</gene>
<feature type="compositionally biased region" description="Basic and acidic residues" evidence="1">
    <location>
        <begin position="7"/>
        <end position="19"/>
    </location>
</feature>
<feature type="region of interest" description="Disordered" evidence="1">
    <location>
        <begin position="1"/>
        <end position="35"/>
    </location>
</feature>
<dbReference type="AlphaFoldDB" id="A0A6I3T2S3"/>
<dbReference type="Proteomes" id="UP000430634">
    <property type="component" value="Unassembled WGS sequence"/>
</dbReference>
<dbReference type="RefSeq" id="WP_155473131.1">
    <property type="nucleotide sequence ID" value="NZ_BMKG01000032.1"/>
</dbReference>
<evidence type="ECO:0000313" key="3">
    <source>
        <dbReference type="Proteomes" id="UP000430634"/>
    </source>
</evidence>
<evidence type="ECO:0000313" key="2">
    <source>
        <dbReference type="EMBL" id="MTV55878.1"/>
    </source>
</evidence>
<name>A0A6I3T2S3_9BURK</name>